<keyword evidence="5" id="KW-1185">Reference proteome</keyword>
<dbReference type="EMBL" id="CP087164">
    <property type="protein sequence ID" value="UGS36447.1"/>
    <property type="molecule type" value="Genomic_DNA"/>
</dbReference>
<keyword evidence="1" id="KW-0378">Hydrolase</keyword>
<protein>
    <recommendedName>
        <fullName evidence="3">Xaa-Pro dipeptidyl-peptidase C-terminal domain-containing protein</fullName>
    </recommendedName>
</protein>
<gene>
    <name evidence="4" type="ORF">DSM104329_02853</name>
</gene>
<dbReference type="SUPFAM" id="SSF53474">
    <property type="entry name" value="alpha/beta-Hydrolases"/>
    <property type="match status" value="1"/>
</dbReference>
<dbReference type="InterPro" id="IPR000383">
    <property type="entry name" value="Xaa-Pro-like_dom"/>
</dbReference>
<accession>A0A9E7C1C8</accession>
<proteinExistence type="predicted"/>
<dbReference type="Gene3D" id="2.60.120.260">
    <property type="entry name" value="Galactose-binding domain-like"/>
    <property type="match status" value="1"/>
</dbReference>
<organism evidence="4 5">
    <name type="scientific">Capillimicrobium parvum</name>
    <dbReference type="NCBI Taxonomy" id="2884022"/>
    <lineage>
        <taxon>Bacteria</taxon>
        <taxon>Bacillati</taxon>
        <taxon>Actinomycetota</taxon>
        <taxon>Thermoleophilia</taxon>
        <taxon>Solirubrobacterales</taxon>
        <taxon>Capillimicrobiaceae</taxon>
        <taxon>Capillimicrobium</taxon>
    </lineage>
</organism>
<evidence type="ECO:0000313" key="5">
    <source>
        <dbReference type="Proteomes" id="UP001162834"/>
    </source>
</evidence>
<feature type="region of interest" description="Disordered" evidence="2">
    <location>
        <begin position="349"/>
        <end position="370"/>
    </location>
</feature>
<evidence type="ECO:0000256" key="1">
    <source>
        <dbReference type="ARBA" id="ARBA00022801"/>
    </source>
</evidence>
<dbReference type="InterPro" id="IPR008979">
    <property type="entry name" value="Galactose-bd-like_sf"/>
</dbReference>
<dbReference type="Pfam" id="PF08530">
    <property type="entry name" value="PepX_C"/>
    <property type="match status" value="1"/>
</dbReference>
<dbReference type="SMART" id="SM00939">
    <property type="entry name" value="PepX_C"/>
    <property type="match status" value="1"/>
</dbReference>
<dbReference type="Gene3D" id="3.40.50.1820">
    <property type="entry name" value="alpha/beta hydrolase"/>
    <property type="match status" value="1"/>
</dbReference>
<dbReference type="InterPro" id="IPR029058">
    <property type="entry name" value="AB_hydrolase_fold"/>
</dbReference>
<dbReference type="GO" id="GO:0008239">
    <property type="term" value="F:dipeptidyl-peptidase activity"/>
    <property type="evidence" value="ECO:0007669"/>
    <property type="project" value="InterPro"/>
</dbReference>
<reference evidence="4" key="1">
    <citation type="journal article" date="2022" name="Int. J. Syst. Evol. Microbiol.">
        <title>Pseudomonas aegrilactucae sp. nov. and Pseudomonas morbosilactucae sp. nov., pathogens causing bacterial rot of lettuce in Japan.</title>
        <authorList>
            <person name="Sawada H."/>
            <person name="Fujikawa T."/>
            <person name="Satou M."/>
        </authorList>
    </citation>
    <scope>NUCLEOTIDE SEQUENCE</scope>
    <source>
        <strain evidence="4">0166_1</strain>
    </source>
</reference>
<evidence type="ECO:0000259" key="3">
    <source>
        <dbReference type="SMART" id="SM00939"/>
    </source>
</evidence>
<evidence type="ECO:0000313" key="4">
    <source>
        <dbReference type="EMBL" id="UGS36447.1"/>
    </source>
</evidence>
<dbReference type="InterPro" id="IPR005674">
    <property type="entry name" value="CocE/Ser_esterase"/>
</dbReference>
<dbReference type="InterPro" id="IPR013736">
    <property type="entry name" value="Xaa-Pro_dipept_C"/>
</dbReference>
<dbReference type="NCBIfam" id="TIGR00976">
    <property type="entry name" value="CocE_NonD"/>
    <property type="match status" value="1"/>
</dbReference>
<dbReference type="Pfam" id="PF02129">
    <property type="entry name" value="Peptidase_S15"/>
    <property type="match status" value="1"/>
</dbReference>
<evidence type="ECO:0000256" key="2">
    <source>
        <dbReference type="SAM" id="MobiDB-lite"/>
    </source>
</evidence>
<dbReference type="KEGG" id="sbae:DSM104329_02853"/>
<dbReference type="Proteomes" id="UP001162834">
    <property type="component" value="Chromosome"/>
</dbReference>
<dbReference type="AlphaFoldDB" id="A0A9E7C1C8"/>
<name>A0A9E7C1C8_9ACTN</name>
<feature type="domain" description="Xaa-Pro dipeptidyl-peptidase C-terminal" evidence="3">
    <location>
        <begin position="292"/>
        <end position="538"/>
    </location>
</feature>
<dbReference type="SUPFAM" id="SSF49785">
    <property type="entry name" value="Galactose-binding domain-like"/>
    <property type="match status" value="1"/>
</dbReference>
<sequence length="567" mass="59747">MLKLLGYAVVDVNIRGTGCSGGAFDYFEPLQGIDGYDVVETAARQPWVLHGKVGMAGVSYGGISQLFVAATRPPSLSAITPLSVIDNTQTTLYPGGILNTGFALSWAKDRVYDARPASPTGGQAWALDRIKAGDEVCRANQVLHDQAVDLLAKTEANQFYDREVADPLAPITFVDRIAAPTFLACQWTDEQTGGHCPALVAHFTGTARKWFTFTNGVHTDSLDPATFNRWFDFLELYVARRKPTLPAAASAGAGAIYQAVLGIPGQTLPPDPIQQQPDFASALNAFQAQSPVRVLFDNGAGSSMPGAPVPAFERSFPTLPIPGTQARAWYLDAGGALSDAPGAGGEDRFTWNPKVRPPTSFTGNTGGGPGGLWTATPTYHWDPNPAGTASGYVSAPLSADTTVIGAGAVDLWIQASVPDVDLQVTISEVRPDGNETFVQNGWLRSSLRALAPGRSTELEPVLSLLKAQAAPLPAGRFTKVTVPLYYQGHVYRAGSRLRIVVAAPGGDQPVWEFGDTRPASGTAGVQIARGGGIASRVLLPVVPGVAVPTPLPPCPGERGEPCRPYPG</sequence>
<dbReference type="RefSeq" id="WP_259316119.1">
    <property type="nucleotide sequence ID" value="NZ_CP087164.1"/>
</dbReference>